<feature type="transmembrane region" description="Helical" evidence="9">
    <location>
        <begin position="312"/>
        <end position="332"/>
    </location>
</feature>
<keyword evidence="4" id="KW-0808">Transferase</keyword>
<evidence type="ECO:0000259" key="10">
    <source>
        <dbReference type="PROSITE" id="PS50885"/>
    </source>
</evidence>
<dbReference type="InterPro" id="IPR036890">
    <property type="entry name" value="HATPase_C_sf"/>
</dbReference>
<evidence type="ECO:0000256" key="6">
    <source>
        <dbReference type="ARBA" id="ARBA00022777"/>
    </source>
</evidence>
<dbReference type="Pfam" id="PF06580">
    <property type="entry name" value="His_kinase"/>
    <property type="match status" value="1"/>
</dbReference>
<organism evidence="11 12">
    <name type="scientific">Paenibacillus enshidis</name>
    <dbReference type="NCBI Taxonomy" id="1458439"/>
    <lineage>
        <taxon>Bacteria</taxon>
        <taxon>Bacillati</taxon>
        <taxon>Bacillota</taxon>
        <taxon>Bacilli</taxon>
        <taxon>Bacillales</taxon>
        <taxon>Paenibacillaceae</taxon>
        <taxon>Paenibacillus</taxon>
    </lineage>
</organism>
<feature type="transmembrane region" description="Helical" evidence="9">
    <location>
        <begin position="26"/>
        <end position="44"/>
    </location>
</feature>
<keyword evidence="3" id="KW-0597">Phosphoprotein</keyword>
<keyword evidence="2" id="KW-1003">Cell membrane</keyword>
<evidence type="ECO:0000256" key="2">
    <source>
        <dbReference type="ARBA" id="ARBA00022475"/>
    </source>
</evidence>
<dbReference type="InterPro" id="IPR033479">
    <property type="entry name" value="dCache_1"/>
</dbReference>
<dbReference type="RefSeq" id="WP_375353639.1">
    <property type="nucleotide sequence ID" value="NZ_JBHHMI010000003.1"/>
</dbReference>
<evidence type="ECO:0000256" key="1">
    <source>
        <dbReference type="ARBA" id="ARBA00004651"/>
    </source>
</evidence>
<dbReference type="InterPro" id="IPR010559">
    <property type="entry name" value="Sig_transdc_His_kin_internal"/>
</dbReference>
<dbReference type="Gene3D" id="6.10.340.10">
    <property type="match status" value="1"/>
</dbReference>
<evidence type="ECO:0000256" key="9">
    <source>
        <dbReference type="SAM" id="Phobius"/>
    </source>
</evidence>
<keyword evidence="8 9" id="KW-0472">Membrane</keyword>
<dbReference type="InterPro" id="IPR003660">
    <property type="entry name" value="HAMP_dom"/>
</dbReference>
<dbReference type="GO" id="GO:0016301">
    <property type="term" value="F:kinase activity"/>
    <property type="evidence" value="ECO:0007669"/>
    <property type="project" value="UniProtKB-KW"/>
</dbReference>
<dbReference type="SMART" id="SM00304">
    <property type="entry name" value="HAMP"/>
    <property type="match status" value="1"/>
</dbReference>
<comment type="subcellular location">
    <subcellularLocation>
        <location evidence="1">Cell membrane</location>
        <topology evidence="1">Multi-pass membrane protein</topology>
    </subcellularLocation>
</comment>
<dbReference type="EMBL" id="JBHHMI010000003">
    <property type="protein sequence ID" value="MFB5266072.1"/>
    <property type="molecule type" value="Genomic_DNA"/>
</dbReference>
<comment type="caution">
    <text evidence="11">The sequence shown here is derived from an EMBL/GenBank/DDBJ whole genome shotgun (WGS) entry which is preliminary data.</text>
</comment>
<dbReference type="Gene3D" id="3.30.450.20">
    <property type="entry name" value="PAS domain"/>
    <property type="match status" value="1"/>
</dbReference>
<dbReference type="Pfam" id="PF02518">
    <property type="entry name" value="HATPase_c"/>
    <property type="match status" value="1"/>
</dbReference>
<evidence type="ECO:0000256" key="8">
    <source>
        <dbReference type="ARBA" id="ARBA00023136"/>
    </source>
</evidence>
<dbReference type="InterPro" id="IPR050640">
    <property type="entry name" value="Bact_2-comp_sensor_kinase"/>
</dbReference>
<evidence type="ECO:0000313" key="12">
    <source>
        <dbReference type="Proteomes" id="UP001580346"/>
    </source>
</evidence>
<evidence type="ECO:0000256" key="7">
    <source>
        <dbReference type="ARBA" id="ARBA00022989"/>
    </source>
</evidence>
<dbReference type="SMART" id="SM00387">
    <property type="entry name" value="HATPase_c"/>
    <property type="match status" value="1"/>
</dbReference>
<evidence type="ECO:0000256" key="3">
    <source>
        <dbReference type="ARBA" id="ARBA00022553"/>
    </source>
</evidence>
<dbReference type="CDD" id="cd18774">
    <property type="entry name" value="PDC2_HK_sensor"/>
    <property type="match status" value="1"/>
</dbReference>
<evidence type="ECO:0000256" key="5">
    <source>
        <dbReference type="ARBA" id="ARBA00022692"/>
    </source>
</evidence>
<gene>
    <name evidence="11" type="ORF">ACE41H_04640</name>
</gene>
<dbReference type="PANTHER" id="PTHR34220">
    <property type="entry name" value="SENSOR HISTIDINE KINASE YPDA"/>
    <property type="match status" value="1"/>
</dbReference>
<dbReference type="Pfam" id="PF02743">
    <property type="entry name" value="dCache_1"/>
    <property type="match status" value="1"/>
</dbReference>
<keyword evidence="6 11" id="KW-0418">Kinase</keyword>
<reference evidence="11 12" key="1">
    <citation type="submission" date="2024-09" db="EMBL/GenBank/DDBJ databases">
        <title>Paenibacillus zeirhizospherea sp. nov., isolated from surface of the maize (Zea mays) roots in a horticulture field, Hungary.</title>
        <authorList>
            <person name="Marton D."/>
            <person name="Farkas M."/>
            <person name="Bedics A."/>
            <person name="Toth E."/>
            <person name="Tancsics A."/>
            <person name="Boka K."/>
            <person name="Maroti G."/>
            <person name="Kriszt B."/>
            <person name="Cserhati M."/>
        </authorList>
    </citation>
    <scope>NUCLEOTIDE SEQUENCE [LARGE SCALE GENOMIC DNA]</scope>
    <source>
        <strain evidence="11 12">KCTC 33519</strain>
    </source>
</reference>
<accession>A0ABV5APD7</accession>
<keyword evidence="7 9" id="KW-1133">Transmembrane helix</keyword>
<feature type="domain" description="HAMP" evidence="10">
    <location>
        <begin position="332"/>
        <end position="384"/>
    </location>
</feature>
<protein>
    <submittedName>
        <fullName evidence="11">Histidine kinase</fullName>
    </submittedName>
</protein>
<evidence type="ECO:0000313" key="11">
    <source>
        <dbReference type="EMBL" id="MFB5266072.1"/>
    </source>
</evidence>
<name>A0ABV5APD7_9BACL</name>
<dbReference type="PROSITE" id="PS50885">
    <property type="entry name" value="HAMP"/>
    <property type="match status" value="1"/>
</dbReference>
<dbReference type="InterPro" id="IPR003594">
    <property type="entry name" value="HATPase_dom"/>
</dbReference>
<dbReference type="Pfam" id="PF00672">
    <property type="entry name" value="HAMP"/>
    <property type="match status" value="1"/>
</dbReference>
<dbReference type="Gene3D" id="3.30.565.10">
    <property type="entry name" value="Histidine kinase-like ATPase, C-terminal domain"/>
    <property type="match status" value="1"/>
</dbReference>
<dbReference type="CDD" id="cd06225">
    <property type="entry name" value="HAMP"/>
    <property type="match status" value="1"/>
</dbReference>
<proteinExistence type="predicted"/>
<dbReference type="SUPFAM" id="SSF158472">
    <property type="entry name" value="HAMP domain-like"/>
    <property type="match status" value="1"/>
</dbReference>
<sequence>MLRRYRVPFRSNPLFALRRLSIKNRLLVAFLITSLLPVVIVALFSNMKYEAAISEKISASSTQILDELTQNASRELEQYETLSETIIMNTAIQTNLPKYAEMTDYEKNAMQKRLSDELGEQIFRISNMASVLVLTNSGEAFFDLGYDSYSKNLPDMLKAVNESPGNAYWTYLRTDRGSNRIALSRKIYSEHNLNRQLGYLIILIDEKVFSRNIYRFVDLGEGSRIYISDANGMIVSSVAQGIQQGSFFAKQTVFDPIRSQELQEGLQPFYADVDGGKMLVISSYIRAADWYLIGLVPYSFLVSELTAMRGSIVFFCFITLLLSGLLAMWIYFSIHSPMRNLLQYAKRIRMGKLETTISTSYADEMDNLTETINGMVEQLKKLIYQVQFEQQAKREAELKMLQAQINPHFMFNTLNSLKWSAMLSGHTTVTQGLESLSELLRNTILVTDELIPLEKEIENLQHYATIQRIRYGDSFTLDCDIDREIHDCLVPKFILQPIVENSILHGGGEDGRRVDIRVSAKREGSDMRIRIADNGKGFDIMEDRVMNRSSSKLSGIGISNVDERIRLHFGSPYGLRVKSEVGSGTQTEISLPITMKEGRACV</sequence>
<keyword evidence="12" id="KW-1185">Reference proteome</keyword>
<keyword evidence="5 9" id="KW-0812">Transmembrane</keyword>
<dbReference type="SUPFAM" id="SSF55874">
    <property type="entry name" value="ATPase domain of HSP90 chaperone/DNA topoisomerase II/histidine kinase"/>
    <property type="match status" value="1"/>
</dbReference>
<dbReference type="Proteomes" id="UP001580346">
    <property type="component" value="Unassembled WGS sequence"/>
</dbReference>
<evidence type="ECO:0000256" key="4">
    <source>
        <dbReference type="ARBA" id="ARBA00022679"/>
    </source>
</evidence>
<dbReference type="PANTHER" id="PTHR34220:SF7">
    <property type="entry name" value="SENSOR HISTIDINE KINASE YPDA"/>
    <property type="match status" value="1"/>
</dbReference>